<reference evidence="2 3" key="1">
    <citation type="submission" date="2023-03" db="EMBL/GenBank/DDBJ databases">
        <title>WGS of Gossypium arboreum.</title>
        <authorList>
            <person name="Yu D."/>
        </authorList>
    </citation>
    <scope>NUCLEOTIDE SEQUENCE [LARGE SCALE GENOMIC DNA]</scope>
    <source>
        <tissue evidence="2">Leaf</tissue>
    </source>
</reference>
<sequence>MEDNSIRPTTAHPTNTLLSQYRRRFGYNRKDIQLAKQGNLEGSRTRKVGGGTMIYSTSTQGGDVGLEPKERVLSRIQQKLMRETKNGRS</sequence>
<organism evidence="2 3">
    <name type="scientific">Gossypium arboreum</name>
    <name type="common">Tree cotton</name>
    <name type="synonym">Gossypium nanking</name>
    <dbReference type="NCBI Taxonomy" id="29729"/>
    <lineage>
        <taxon>Eukaryota</taxon>
        <taxon>Viridiplantae</taxon>
        <taxon>Streptophyta</taxon>
        <taxon>Embryophyta</taxon>
        <taxon>Tracheophyta</taxon>
        <taxon>Spermatophyta</taxon>
        <taxon>Magnoliopsida</taxon>
        <taxon>eudicotyledons</taxon>
        <taxon>Gunneridae</taxon>
        <taxon>Pentapetalae</taxon>
        <taxon>rosids</taxon>
        <taxon>malvids</taxon>
        <taxon>Malvales</taxon>
        <taxon>Malvaceae</taxon>
        <taxon>Malvoideae</taxon>
        <taxon>Gossypium</taxon>
    </lineage>
</organism>
<gene>
    <name evidence="2" type="ORF">PVK06_024197</name>
</gene>
<comment type="caution">
    <text evidence="2">The sequence shown here is derived from an EMBL/GenBank/DDBJ whole genome shotgun (WGS) entry which is preliminary data.</text>
</comment>
<evidence type="ECO:0000313" key="2">
    <source>
        <dbReference type="EMBL" id="KAK5819225.1"/>
    </source>
</evidence>
<name>A0ABR0PD95_GOSAR</name>
<proteinExistence type="predicted"/>
<dbReference type="Proteomes" id="UP001358586">
    <property type="component" value="Chromosome 7"/>
</dbReference>
<evidence type="ECO:0000256" key="1">
    <source>
        <dbReference type="SAM" id="MobiDB-lite"/>
    </source>
</evidence>
<keyword evidence="3" id="KW-1185">Reference proteome</keyword>
<evidence type="ECO:0000313" key="3">
    <source>
        <dbReference type="Proteomes" id="UP001358586"/>
    </source>
</evidence>
<feature type="compositionally biased region" description="Polar residues" evidence="1">
    <location>
        <begin position="1"/>
        <end position="19"/>
    </location>
</feature>
<protein>
    <submittedName>
        <fullName evidence="2">Uncharacterized protein</fullName>
    </submittedName>
</protein>
<dbReference type="EMBL" id="JARKNE010000007">
    <property type="protein sequence ID" value="KAK5819225.1"/>
    <property type="molecule type" value="Genomic_DNA"/>
</dbReference>
<feature type="region of interest" description="Disordered" evidence="1">
    <location>
        <begin position="1"/>
        <end position="20"/>
    </location>
</feature>
<accession>A0ABR0PD95</accession>